<dbReference type="InterPro" id="IPR037682">
    <property type="entry name" value="TonB_C"/>
</dbReference>
<evidence type="ECO:0000256" key="11">
    <source>
        <dbReference type="SAM" id="Phobius"/>
    </source>
</evidence>
<evidence type="ECO:0000256" key="3">
    <source>
        <dbReference type="ARBA" id="ARBA00022448"/>
    </source>
</evidence>
<evidence type="ECO:0000256" key="4">
    <source>
        <dbReference type="ARBA" id="ARBA00022475"/>
    </source>
</evidence>
<dbReference type="GO" id="GO:0031992">
    <property type="term" value="F:energy transducer activity"/>
    <property type="evidence" value="ECO:0007669"/>
    <property type="project" value="TreeGrafter"/>
</dbReference>
<dbReference type="Proteomes" id="UP000184232">
    <property type="component" value="Unassembled WGS sequence"/>
</dbReference>
<proteinExistence type="inferred from homology"/>
<dbReference type="PROSITE" id="PS52015">
    <property type="entry name" value="TONB_CTD"/>
    <property type="match status" value="1"/>
</dbReference>
<evidence type="ECO:0000256" key="9">
    <source>
        <dbReference type="ARBA" id="ARBA00023136"/>
    </source>
</evidence>
<dbReference type="RefSeq" id="WP_072783171.1">
    <property type="nucleotide sequence ID" value="NZ_CP045292.1"/>
</dbReference>
<dbReference type="Gene3D" id="3.30.1150.10">
    <property type="match status" value="1"/>
</dbReference>
<dbReference type="PANTHER" id="PTHR33446:SF2">
    <property type="entry name" value="PROTEIN TONB"/>
    <property type="match status" value="1"/>
</dbReference>
<accession>A0A1M6FT95</accession>
<evidence type="ECO:0000259" key="12">
    <source>
        <dbReference type="PROSITE" id="PS52015"/>
    </source>
</evidence>
<evidence type="ECO:0000256" key="6">
    <source>
        <dbReference type="ARBA" id="ARBA00022692"/>
    </source>
</evidence>
<keyword evidence="8 11" id="KW-1133">Transmembrane helix</keyword>
<feature type="region of interest" description="Disordered" evidence="10">
    <location>
        <begin position="100"/>
        <end position="127"/>
    </location>
</feature>
<dbReference type="NCBIfam" id="TIGR01352">
    <property type="entry name" value="tonB_Cterm"/>
    <property type="match status" value="1"/>
</dbReference>
<keyword evidence="5" id="KW-0997">Cell inner membrane</keyword>
<dbReference type="SUPFAM" id="SSF74653">
    <property type="entry name" value="TolA/TonB C-terminal domain"/>
    <property type="match status" value="1"/>
</dbReference>
<name>A0A1M6FT95_9FLAO</name>
<evidence type="ECO:0000256" key="10">
    <source>
        <dbReference type="SAM" id="MobiDB-lite"/>
    </source>
</evidence>
<comment type="similarity">
    <text evidence="2">Belongs to the TonB family.</text>
</comment>
<feature type="domain" description="TonB C-terminal" evidence="12">
    <location>
        <begin position="165"/>
        <end position="257"/>
    </location>
</feature>
<keyword evidence="7" id="KW-0653">Protein transport</keyword>
<dbReference type="EMBL" id="FQZH01000001">
    <property type="protein sequence ID" value="SHJ00916.1"/>
    <property type="molecule type" value="Genomic_DNA"/>
</dbReference>
<keyword evidence="4" id="KW-1003">Cell membrane</keyword>
<protein>
    <submittedName>
        <fullName evidence="13">TonB family C-terminal domain-containing protein</fullName>
    </submittedName>
</protein>
<dbReference type="GO" id="GO:0098797">
    <property type="term" value="C:plasma membrane protein complex"/>
    <property type="evidence" value="ECO:0007669"/>
    <property type="project" value="TreeGrafter"/>
</dbReference>
<dbReference type="GO" id="GO:0055085">
    <property type="term" value="P:transmembrane transport"/>
    <property type="evidence" value="ECO:0007669"/>
    <property type="project" value="InterPro"/>
</dbReference>
<dbReference type="InterPro" id="IPR006260">
    <property type="entry name" value="TonB/TolA_C"/>
</dbReference>
<dbReference type="PANTHER" id="PTHR33446">
    <property type="entry name" value="PROTEIN TONB-RELATED"/>
    <property type="match status" value="1"/>
</dbReference>
<dbReference type="AlphaFoldDB" id="A0A1M6FT95"/>
<gene>
    <name evidence="13" type="ORF">SAMN05444337_1320</name>
</gene>
<evidence type="ECO:0000256" key="2">
    <source>
        <dbReference type="ARBA" id="ARBA00006555"/>
    </source>
</evidence>
<evidence type="ECO:0000256" key="1">
    <source>
        <dbReference type="ARBA" id="ARBA00004383"/>
    </source>
</evidence>
<evidence type="ECO:0000256" key="8">
    <source>
        <dbReference type="ARBA" id="ARBA00022989"/>
    </source>
</evidence>
<keyword evidence="9 11" id="KW-0472">Membrane</keyword>
<dbReference type="OrthoDB" id="1522859at2"/>
<keyword evidence="6 11" id="KW-0812">Transmembrane</keyword>
<dbReference type="GO" id="GO:0015031">
    <property type="term" value="P:protein transport"/>
    <property type="evidence" value="ECO:0007669"/>
    <property type="project" value="UniProtKB-KW"/>
</dbReference>
<keyword evidence="14" id="KW-1185">Reference proteome</keyword>
<feature type="transmembrane region" description="Helical" evidence="11">
    <location>
        <begin position="15"/>
        <end position="33"/>
    </location>
</feature>
<evidence type="ECO:0000256" key="7">
    <source>
        <dbReference type="ARBA" id="ARBA00022927"/>
    </source>
</evidence>
<dbReference type="STRING" id="683124.SAMN05444337_1320"/>
<evidence type="ECO:0000313" key="14">
    <source>
        <dbReference type="Proteomes" id="UP000184232"/>
    </source>
</evidence>
<evidence type="ECO:0000313" key="13">
    <source>
        <dbReference type="EMBL" id="SHJ00916.1"/>
    </source>
</evidence>
<sequence length="257" mass="28855">MKTNANLKSRSKNSFIYFQLGLIGSMLVILFILEFQFKTIKHEVAAVIPTIGIDDEPEDKVYRIIERLPQASEPIIKNPLPAKTLPDVVNDFEVKDNNVITNSNNTSTQDNFTDTTNNNDTPTETNNTTITEVPLSRPFETVFSVEQLPMFPECKGLSRAEQKECFETQLSKRVIKNVVYPGDDLENGKQGTALVEFIIDEKGEITNVKALDNKRATPEMQLAAIKAIKKLPKLIPAKQGQKAVKVKYTLPVSFRLN</sequence>
<evidence type="ECO:0000256" key="5">
    <source>
        <dbReference type="ARBA" id="ARBA00022519"/>
    </source>
</evidence>
<organism evidence="13 14">
    <name type="scientific">Flavobacterium haoranii</name>
    <dbReference type="NCBI Taxonomy" id="683124"/>
    <lineage>
        <taxon>Bacteria</taxon>
        <taxon>Pseudomonadati</taxon>
        <taxon>Bacteroidota</taxon>
        <taxon>Flavobacteriia</taxon>
        <taxon>Flavobacteriales</taxon>
        <taxon>Flavobacteriaceae</taxon>
        <taxon>Flavobacterium</taxon>
    </lineage>
</organism>
<keyword evidence="3" id="KW-0813">Transport</keyword>
<feature type="compositionally biased region" description="Low complexity" evidence="10">
    <location>
        <begin position="101"/>
        <end position="127"/>
    </location>
</feature>
<dbReference type="Pfam" id="PF03544">
    <property type="entry name" value="TonB_C"/>
    <property type="match status" value="1"/>
</dbReference>
<reference evidence="13 14" key="1">
    <citation type="submission" date="2016-11" db="EMBL/GenBank/DDBJ databases">
        <authorList>
            <person name="Jaros S."/>
            <person name="Januszkiewicz K."/>
            <person name="Wedrychowicz H."/>
        </authorList>
    </citation>
    <scope>NUCLEOTIDE SEQUENCE [LARGE SCALE GENOMIC DNA]</scope>
    <source>
        <strain evidence="13 14">DSM 22807</strain>
    </source>
</reference>
<dbReference type="InterPro" id="IPR051045">
    <property type="entry name" value="TonB-dependent_transducer"/>
</dbReference>
<comment type="subcellular location">
    <subcellularLocation>
        <location evidence="1">Cell inner membrane</location>
        <topology evidence="1">Single-pass membrane protein</topology>
        <orientation evidence="1">Periplasmic side</orientation>
    </subcellularLocation>
</comment>